<dbReference type="EMBL" id="JACRUJ010000003">
    <property type="protein sequence ID" value="MBC5841612.1"/>
    <property type="molecule type" value="Genomic_DNA"/>
</dbReference>
<dbReference type="InterPro" id="IPR009218">
    <property type="entry name" value="HD_phosphohydro"/>
</dbReference>
<dbReference type="PANTHER" id="PTHR21174">
    <property type="match status" value="1"/>
</dbReference>
<organism evidence="1 2">
    <name type="scientific">Flavobacterium kayseriense</name>
    <dbReference type="NCBI Taxonomy" id="2764714"/>
    <lineage>
        <taxon>Bacteria</taxon>
        <taxon>Pseudomonadati</taxon>
        <taxon>Bacteroidota</taxon>
        <taxon>Flavobacteriia</taxon>
        <taxon>Flavobacteriales</taxon>
        <taxon>Flavobacteriaceae</taxon>
        <taxon>Flavobacterium</taxon>
    </lineage>
</organism>
<sequence length="203" mass="24657">MIKENFLNLIRKYSKNEEYNLECWNEIEKNYSSKSRHYHNLEHLENMLSELSKIQSEVKDVDCLLFAIYYHDIVYKTTKSNNEHQSALQFKNRIVNTSFDKLYECISQIEATKEHRISDDYDTNILLDLDLSILGKSPEEYKKYSESIRKEYQIYPDFIYRKGRKKVLKRLLELDFIYKTDYFKRLYENQAIENVRLELKQLS</sequence>
<evidence type="ECO:0000313" key="1">
    <source>
        <dbReference type="EMBL" id="MBC5841612.1"/>
    </source>
</evidence>
<comment type="caution">
    <text evidence="1">The sequence shown here is derived from an EMBL/GenBank/DDBJ whole genome shotgun (WGS) entry which is preliminary data.</text>
</comment>
<dbReference type="Proteomes" id="UP000629963">
    <property type="component" value="Unassembled WGS sequence"/>
</dbReference>
<accession>A0ABR7J8T5</accession>
<dbReference type="PANTHER" id="PTHR21174:SF0">
    <property type="entry name" value="HD PHOSPHOHYDROLASE FAMILY PROTEIN-RELATED"/>
    <property type="match status" value="1"/>
</dbReference>
<protein>
    <recommendedName>
        <fullName evidence="3">Metal-dependent HD superfamily phosphohydrolase</fullName>
    </recommendedName>
</protein>
<keyword evidence="2" id="KW-1185">Reference proteome</keyword>
<gene>
    <name evidence="1" type="ORF">H8R23_09350</name>
</gene>
<proteinExistence type="predicted"/>
<reference evidence="1 2" key="1">
    <citation type="submission" date="2020-08" db="EMBL/GenBank/DDBJ databases">
        <title>Description of novel Flavobacterium F-380 isolate.</title>
        <authorList>
            <person name="Saticioglu I.B."/>
            <person name="Duman M."/>
            <person name="Altun S."/>
        </authorList>
    </citation>
    <scope>NUCLEOTIDE SEQUENCE [LARGE SCALE GENOMIC DNA]</scope>
    <source>
        <strain evidence="1 2">F-380</strain>
    </source>
</reference>
<name>A0ABR7J8T5_9FLAO</name>
<dbReference type="SUPFAM" id="SSF109604">
    <property type="entry name" value="HD-domain/PDEase-like"/>
    <property type="match status" value="1"/>
</dbReference>
<evidence type="ECO:0000313" key="2">
    <source>
        <dbReference type="Proteomes" id="UP000629963"/>
    </source>
</evidence>
<evidence type="ECO:0008006" key="3">
    <source>
        <dbReference type="Google" id="ProtNLM"/>
    </source>
</evidence>
<dbReference type="RefSeq" id="WP_187010192.1">
    <property type="nucleotide sequence ID" value="NZ_JACRUI010000003.1"/>
</dbReference>
<dbReference type="PIRSF" id="PIRSF035170">
    <property type="entry name" value="HD_phosphohydro"/>
    <property type="match status" value="1"/>
</dbReference>